<organism evidence="1">
    <name type="scientific">Arundo donax</name>
    <name type="common">Giant reed</name>
    <name type="synonym">Donax arundinaceus</name>
    <dbReference type="NCBI Taxonomy" id="35708"/>
    <lineage>
        <taxon>Eukaryota</taxon>
        <taxon>Viridiplantae</taxon>
        <taxon>Streptophyta</taxon>
        <taxon>Embryophyta</taxon>
        <taxon>Tracheophyta</taxon>
        <taxon>Spermatophyta</taxon>
        <taxon>Magnoliopsida</taxon>
        <taxon>Liliopsida</taxon>
        <taxon>Poales</taxon>
        <taxon>Poaceae</taxon>
        <taxon>PACMAD clade</taxon>
        <taxon>Arundinoideae</taxon>
        <taxon>Arundineae</taxon>
        <taxon>Arundo</taxon>
    </lineage>
</organism>
<name>A0A0A8XQF5_ARUDO</name>
<proteinExistence type="predicted"/>
<evidence type="ECO:0000313" key="1">
    <source>
        <dbReference type="EMBL" id="JAD16001.1"/>
    </source>
</evidence>
<reference evidence="1" key="1">
    <citation type="submission" date="2014-09" db="EMBL/GenBank/DDBJ databases">
        <authorList>
            <person name="Magalhaes I.L.F."/>
            <person name="Oliveira U."/>
            <person name="Santos F.R."/>
            <person name="Vidigal T.H.D.A."/>
            <person name="Brescovit A.D."/>
            <person name="Santos A.J."/>
        </authorList>
    </citation>
    <scope>NUCLEOTIDE SEQUENCE</scope>
    <source>
        <tissue evidence="1">Shoot tissue taken approximately 20 cm above the soil surface</tissue>
    </source>
</reference>
<dbReference type="EMBL" id="GBRH01281894">
    <property type="protein sequence ID" value="JAD16001.1"/>
    <property type="molecule type" value="Transcribed_RNA"/>
</dbReference>
<sequence>MPNQSHHKEKKGKTNGRLFSQCCQLLDAYPSIQRFIHIVKSMLPSFFRAFLLSAQSVKR</sequence>
<protein>
    <submittedName>
        <fullName evidence="1">Uncharacterized protein</fullName>
    </submittedName>
</protein>
<reference evidence="1" key="2">
    <citation type="journal article" date="2015" name="Data Brief">
        <title>Shoot transcriptome of the giant reed, Arundo donax.</title>
        <authorList>
            <person name="Barrero R.A."/>
            <person name="Guerrero F.D."/>
            <person name="Moolhuijzen P."/>
            <person name="Goolsby J.A."/>
            <person name="Tidwell J."/>
            <person name="Bellgard S.E."/>
            <person name="Bellgard M.I."/>
        </authorList>
    </citation>
    <scope>NUCLEOTIDE SEQUENCE</scope>
    <source>
        <tissue evidence="1">Shoot tissue taken approximately 20 cm above the soil surface</tissue>
    </source>
</reference>
<dbReference type="AlphaFoldDB" id="A0A0A8XQF5"/>
<accession>A0A0A8XQF5</accession>